<dbReference type="RefSeq" id="WP_050661496.1">
    <property type="nucleotide sequence ID" value="NZ_CP118494.1"/>
</dbReference>
<dbReference type="Pfam" id="PF00353">
    <property type="entry name" value="HemolysinCabind"/>
    <property type="match status" value="2"/>
</dbReference>
<dbReference type="PROSITE" id="PS00330">
    <property type="entry name" value="HEMOLYSIN_CALCIUM"/>
    <property type="match status" value="2"/>
</dbReference>
<dbReference type="GO" id="GO:0005509">
    <property type="term" value="F:calcium ion binding"/>
    <property type="evidence" value="ECO:0007669"/>
    <property type="project" value="InterPro"/>
</dbReference>
<gene>
    <name evidence="5" type="primary">apxIA</name>
    <name evidence="5" type="ORF">ROTO_05580</name>
</gene>
<comment type="caution">
    <text evidence="5">The sequence shown here is derived from an EMBL/GenBank/DDBJ whole genome shotgun (WGS) entry which is preliminary data.</text>
</comment>
<reference evidence="6" key="1">
    <citation type="submission" date="2015-07" db="EMBL/GenBank/DDBJ databases">
        <title>Draft Genome Sequence of Roseovarius tolerans EL-164, a producer of N-Acylated Alanine Methyl Esters (NAMEs).</title>
        <authorList>
            <person name="Voget S."/>
            <person name="Bruns H."/>
            <person name="Wagner-Doebler I."/>
            <person name="Schulz S."/>
            <person name="Daniel R."/>
        </authorList>
    </citation>
    <scope>NUCLEOTIDE SEQUENCE [LARGE SCALE GENOMIC DNA]</scope>
    <source>
        <strain evidence="6">EL-164</strain>
    </source>
</reference>
<dbReference type="InterPro" id="IPR011049">
    <property type="entry name" value="Serralysin-like_metalloprot_C"/>
</dbReference>
<evidence type="ECO:0000313" key="6">
    <source>
        <dbReference type="Proteomes" id="UP000037046"/>
    </source>
</evidence>
<dbReference type="AlphaFoldDB" id="A0A0L6CYW6"/>
<dbReference type="Pfam" id="PF13403">
    <property type="entry name" value="Hint_2"/>
    <property type="match status" value="1"/>
</dbReference>
<comment type="subcellular location">
    <subcellularLocation>
        <location evidence="1">Secreted</location>
    </subcellularLocation>
</comment>
<protein>
    <submittedName>
        <fullName evidence="5">RTX-I toxin determinant A from serotypes 1/9</fullName>
    </submittedName>
</protein>
<dbReference type="Gene3D" id="2.170.16.10">
    <property type="entry name" value="Hedgehog/Intein (Hint) domain"/>
    <property type="match status" value="1"/>
</dbReference>
<dbReference type="PATRIC" id="fig|74031.6.peg.573"/>
<evidence type="ECO:0000256" key="3">
    <source>
        <dbReference type="SAM" id="MobiDB-lite"/>
    </source>
</evidence>
<dbReference type="Proteomes" id="UP000037046">
    <property type="component" value="Unassembled WGS sequence"/>
</dbReference>
<evidence type="ECO:0000256" key="2">
    <source>
        <dbReference type="ARBA" id="ARBA00022525"/>
    </source>
</evidence>
<dbReference type="InterPro" id="IPR018511">
    <property type="entry name" value="Hemolysin-typ_Ca-bd_CS"/>
</dbReference>
<proteinExistence type="predicted"/>
<accession>A0A0L6CYW6</accession>
<feature type="region of interest" description="Disordered" evidence="3">
    <location>
        <begin position="108"/>
        <end position="200"/>
    </location>
</feature>
<keyword evidence="6" id="KW-1185">Reference proteome</keyword>
<feature type="domain" description="Hedgehog/Intein (Hint)" evidence="4">
    <location>
        <begin position="497"/>
        <end position="635"/>
    </location>
</feature>
<dbReference type="InterPro" id="IPR001343">
    <property type="entry name" value="Hemolysn_Ca-bd"/>
</dbReference>
<dbReference type="SUPFAM" id="SSF51120">
    <property type="entry name" value="beta-Roll"/>
    <property type="match status" value="2"/>
</dbReference>
<dbReference type="InterPro" id="IPR050557">
    <property type="entry name" value="RTX_toxin/Mannuronan_C5-epim"/>
</dbReference>
<dbReference type="OrthoDB" id="6305173at2"/>
<organism evidence="5 6">
    <name type="scientific">Roseovarius tolerans</name>
    <dbReference type="NCBI Taxonomy" id="74031"/>
    <lineage>
        <taxon>Bacteria</taxon>
        <taxon>Pseudomonadati</taxon>
        <taxon>Pseudomonadota</taxon>
        <taxon>Alphaproteobacteria</taxon>
        <taxon>Rhodobacterales</taxon>
        <taxon>Roseobacteraceae</taxon>
        <taxon>Roseovarius</taxon>
    </lineage>
</organism>
<dbReference type="InterPro" id="IPR036844">
    <property type="entry name" value="Hint_dom_sf"/>
</dbReference>
<dbReference type="GO" id="GO:0005576">
    <property type="term" value="C:extracellular region"/>
    <property type="evidence" value="ECO:0007669"/>
    <property type="project" value="UniProtKB-SubCell"/>
</dbReference>
<dbReference type="Gene3D" id="2.150.10.10">
    <property type="entry name" value="Serralysin-like metalloprotease, C-terminal"/>
    <property type="match status" value="2"/>
</dbReference>
<dbReference type="PANTHER" id="PTHR38340:SF1">
    <property type="entry name" value="S-LAYER PROTEIN"/>
    <property type="match status" value="1"/>
</dbReference>
<keyword evidence="2" id="KW-0964">Secreted</keyword>
<dbReference type="SUPFAM" id="SSF51294">
    <property type="entry name" value="Hedgehog/intein (Hint) domain"/>
    <property type="match status" value="1"/>
</dbReference>
<dbReference type="EMBL" id="LGVV01000004">
    <property type="protein sequence ID" value="KNX42911.1"/>
    <property type="molecule type" value="Genomic_DNA"/>
</dbReference>
<dbReference type="PRINTS" id="PR00313">
    <property type="entry name" value="CABNDNGRPT"/>
</dbReference>
<name>A0A0L6CYW6_9RHOB</name>
<sequence length="684" mass="70720">MPDGYLVQLGDGSLDPNDGIVDPLVTFTTDTELGAGDWIWSGTWNGQTFTNTSEPGVFFLATDGSVYFVPDFGPVDTITSATVQDAPTFSISNGPVDGTAGADVIDDTYTDGDGDSVDTGLGGGPDGNDDTVNAGAGNDRVASGLGNDQVQAGPGNDTVDAGDGDDLVIGGSGQDSILGGSGNDTLYGGNDPAQFTGTGGTNTLSTSFQVINLGNFADIDPNEANGISENMADLFGTYGSLDAPLYENLLDMTTADPNGSGNVDDNDNANTPETVTIGGQSVTLDSVQVYNATLTYADGSTANITAVVFQTTTGDTFLAPELAINADNAALSAQPIVSISLNSTSADNGSLAASRVDTDFKVPIADETGDFIDGGAGNDQIFGNEGDDTLTGGTGADTIYGGTGNDAFFLAEGDVAFGSDGDDLFVIGDLGEAGAGTITIVGGEGDETAGDTLQLNADVTPDDITFTNTDDAAGGLSGSFTLADGTLVTFSEIENIICFTPGARILTPRGLRPVERLRAGDLVITRDNGPQPVRWTGRRTVPGIERFAPIRVAAHVLDGATASLLVSPQHRFLFTGYKAELLFGCDEVLVSAKHLVDGRDVTEAPQAEVTYIHVMLDRHEVIYADGAATESFHAGDIGLAAISDQSREEMFRIFPELRTHPEAYGPTARPCLKRHEARLLQPCT</sequence>
<dbReference type="STRING" id="74031.SAMN04488077_11077"/>
<evidence type="ECO:0000259" key="4">
    <source>
        <dbReference type="Pfam" id="PF13403"/>
    </source>
</evidence>
<evidence type="ECO:0000313" key="5">
    <source>
        <dbReference type="EMBL" id="KNX42911.1"/>
    </source>
</evidence>
<dbReference type="PANTHER" id="PTHR38340">
    <property type="entry name" value="S-LAYER PROTEIN"/>
    <property type="match status" value="1"/>
</dbReference>
<evidence type="ECO:0000256" key="1">
    <source>
        <dbReference type="ARBA" id="ARBA00004613"/>
    </source>
</evidence>
<dbReference type="InterPro" id="IPR028992">
    <property type="entry name" value="Hedgehog/Intein_dom"/>
</dbReference>